<feature type="signal peptide" evidence="1">
    <location>
        <begin position="1"/>
        <end position="24"/>
    </location>
</feature>
<dbReference type="PATRIC" id="fig|76936.10.peg.270"/>
<accession>A0A0S4PS85</accession>
<evidence type="ECO:0000313" key="3">
    <source>
        <dbReference type="Proteomes" id="UP000064525"/>
    </source>
</evidence>
<dbReference type="AlphaFoldDB" id="A0A0S4PS85"/>
<keyword evidence="1" id="KW-0732">Signal</keyword>
<dbReference type="KEGG" id="hty:BN2458_PEG0280"/>
<protein>
    <submittedName>
        <fullName evidence="2">Predicted secreted protein</fullName>
    </submittedName>
</protein>
<name>A0A0S4PS85_9HELI</name>
<dbReference type="RefSeq" id="WP_268902964.1">
    <property type="nucleotide sequence ID" value="NZ_CAJTQN010000010.1"/>
</dbReference>
<feature type="chain" id="PRO_5006625880" evidence="1">
    <location>
        <begin position="25"/>
        <end position="43"/>
    </location>
</feature>
<dbReference type="Proteomes" id="UP000064525">
    <property type="component" value="Chromosome I"/>
</dbReference>
<evidence type="ECO:0000256" key="1">
    <source>
        <dbReference type="SAM" id="SignalP"/>
    </source>
</evidence>
<reference evidence="3" key="1">
    <citation type="submission" date="2015-11" db="EMBL/GenBank/DDBJ databases">
        <authorList>
            <person name="Anvar S.Y."/>
        </authorList>
    </citation>
    <scope>NUCLEOTIDE SEQUENCE [LARGE SCALE GENOMIC DNA]</scope>
</reference>
<gene>
    <name evidence="2" type="ORF">BN2458_PEG0280</name>
</gene>
<evidence type="ECO:0000313" key="2">
    <source>
        <dbReference type="EMBL" id="CUU39167.1"/>
    </source>
</evidence>
<proteinExistence type="predicted"/>
<dbReference type="PROSITE" id="PS51257">
    <property type="entry name" value="PROKAR_LIPOPROTEIN"/>
    <property type="match status" value="1"/>
</dbReference>
<dbReference type="GeneID" id="78152349"/>
<organism evidence="2 3">
    <name type="scientific">Helicobacter typhlonius</name>
    <dbReference type="NCBI Taxonomy" id="76936"/>
    <lineage>
        <taxon>Bacteria</taxon>
        <taxon>Pseudomonadati</taxon>
        <taxon>Campylobacterota</taxon>
        <taxon>Epsilonproteobacteria</taxon>
        <taxon>Campylobacterales</taxon>
        <taxon>Helicobacteraceae</taxon>
        <taxon>Helicobacter</taxon>
    </lineage>
</organism>
<sequence>MKAPRLRLLKIVFCLSIGFSCTQANFPVIDVRSIAQSIMQYTQ</sequence>
<dbReference type="EMBL" id="LN907858">
    <property type="protein sequence ID" value="CUU39167.1"/>
    <property type="molecule type" value="Genomic_DNA"/>
</dbReference>